<evidence type="ECO:0000256" key="13">
    <source>
        <dbReference type="ARBA" id="ARBA00029847"/>
    </source>
</evidence>
<evidence type="ECO:0000256" key="7">
    <source>
        <dbReference type="ARBA" id="ARBA00022692"/>
    </source>
</evidence>
<dbReference type="Proteomes" id="UP000250572">
    <property type="component" value="Unassembled WGS sequence"/>
</dbReference>
<keyword evidence="10 15" id="KW-1133">Transmembrane helix</keyword>
<feature type="transmembrane region" description="Helical" evidence="15">
    <location>
        <begin position="6"/>
        <end position="26"/>
    </location>
</feature>
<evidence type="ECO:0000256" key="8">
    <source>
        <dbReference type="ARBA" id="ARBA00022792"/>
    </source>
</evidence>
<evidence type="ECO:0000256" key="3">
    <source>
        <dbReference type="ARBA" id="ARBA00009960"/>
    </source>
</evidence>
<accession>A0A315V5Y5</accession>
<comment type="caution">
    <text evidence="16">The sequence shown here is derived from an EMBL/GenBank/DDBJ whole genome shotgun (WGS) entry which is preliminary data.</text>
</comment>
<proteinExistence type="inferred from homology"/>
<evidence type="ECO:0000256" key="15">
    <source>
        <dbReference type="SAM" id="Phobius"/>
    </source>
</evidence>
<evidence type="ECO:0000256" key="1">
    <source>
        <dbReference type="ARBA" id="ARBA00003195"/>
    </source>
</evidence>
<evidence type="ECO:0000256" key="11">
    <source>
        <dbReference type="ARBA" id="ARBA00023128"/>
    </source>
</evidence>
<evidence type="ECO:0000256" key="4">
    <source>
        <dbReference type="ARBA" id="ARBA00016392"/>
    </source>
</evidence>
<evidence type="ECO:0000256" key="12">
    <source>
        <dbReference type="ARBA" id="ARBA00023136"/>
    </source>
</evidence>
<dbReference type="EMBL" id="NHOQ01002284">
    <property type="protein sequence ID" value="PWA18730.1"/>
    <property type="molecule type" value="Genomic_DNA"/>
</dbReference>
<evidence type="ECO:0000256" key="14">
    <source>
        <dbReference type="ARBA" id="ARBA00033255"/>
    </source>
</evidence>
<dbReference type="AlphaFoldDB" id="A0A315V5Y5"/>
<dbReference type="Pfam" id="PF15879">
    <property type="entry name" value="MWFE"/>
    <property type="match status" value="1"/>
</dbReference>
<keyword evidence="7 15" id="KW-0812">Transmembrane</keyword>
<evidence type="ECO:0000256" key="6">
    <source>
        <dbReference type="ARBA" id="ARBA00022660"/>
    </source>
</evidence>
<dbReference type="PANTHER" id="PTHR17098">
    <property type="entry name" value="NADH-UBIQUINONE OXIDOREDUCTASE MWFE SUBUNIT"/>
    <property type="match status" value="1"/>
</dbReference>
<comment type="subcellular location">
    <subcellularLocation>
        <location evidence="2">Mitochondrion inner membrane</location>
        <topology evidence="2">Single-pass membrane protein</topology>
        <orientation evidence="2">Matrix side</orientation>
    </subcellularLocation>
</comment>
<dbReference type="GO" id="GO:0005743">
    <property type="term" value="C:mitochondrial inner membrane"/>
    <property type="evidence" value="ECO:0007669"/>
    <property type="project" value="UniProtKB-SubCell"/>
</dbReference>
<comment type="similarity">
    <text evidence="3">Belongs to the complex I NDUFA1 subunit family.</text>
</comment>
<reference evidence="16 17" key="1">
    <citation type="journal article" date="2018" name="G3 (Bethesda)">
        <title>A High-Quality Reference Genome for the Invasive Mosquitofish Gambusia affinis Using a Chicago Library.</title>
        <authorList>
            <person name="Hoffberg S.L."/>
            <person name="Troendle N.J."/>
            <person name="Glenn T.C."/>
            <person name="Mahmud O."/>
            <person name="Louha S."/>
            <person name="Chalopin D."/>
            <person name="Bennetzen J.L."/>
            <person name="Mauricio R."/>
        </authorList>
    </citation>
    <scope>NUCLEOTIDE SEQUENCE [LARGE SCALE GENOMIC DNA]</scope>
    <source>
        <strain evidence="16">NE01/NJP1002.9</strain>
        <tissue evidence="16">Muscle</tissue>
    </source>
</reference>
<keyword evidence="9" id="KW-0249">Electron transport</keyword>
<keyword evidence="5" id="KW-0813">Transport</keyword>
<gene>
    <name evidence="16" type="ORF">CCH79_00005705</name>
</gene>
<keyword evidence="6" id="KW-0679">Respiratory chain</keyword>
<evidence type="ECO:0000256" key="2">
    <source>
        <dbReference type="ARBA" id="ARBA00004298"/>
    </source>
</evidence>
<keyword evidence="17" id="KW-1185">Reference proteome</keyword>
<organism evidence="16 17">
    <name type="scientific">Gambusia affinis</name>
    <name type="common">Western mosquitofish</name>
    <name type="synonym">Heterandria affinis</name>
    <dbReference type="NCBI Taxonomy" id="33528"/>
    <lineage>
        <taxon>Eukaryota</taxon>
        <taxon>Metazoa</taxon>
        <taxon>Chordata</taxon>
        <taxon>Craniata</taxon>
        <taxon>Vertebrata</taxon>
        <taxon>Euteleostomi</taxon>
        <taxon>Actinopterygii</taxon>
        <taxon>Neopterygii</taxon>
        <taxon>Teleostei</taxon>
        <taxon>Neoteleostei</taxon>
        <taxon>Acanthomorphata</taxon>
        <taxon>Ovalentaria</taxon>
        <taxon>Atherinomorphae</taxon>
        <taxon>Cyprinodontiformes</taxon>
        <taxon>Poeciliidae</taxon>
        <taxon>Poeciliinae</taxon>
        <taxon>Gambusia</taxon>
    </lineage>
</organism>
<evidence type="ECO:0000313" key="17">
    <source>
        <dbReference type="Proteomes" id="UP000250572"/>
    </source>
</evidence>
<evidence type="ECO:0000256" key="10">
    <source>
        <dbReference type="ARBA" id="ARBA00022989"/>
    </source>
</evidence>
<comment type="function">
    <text evidence="1">Accessory subunit of the mitochondrial membrane respiratory chain NADH dehydrogenase (Complex I), that is believed not to be involved in catalysis. Complex I functions in the transfer of electrons from NADH to the respiratory chain. The immediate electron acceptor for the enzyme is believed to be ubiquinone.</text>
</comment>
<dbReference type="PANTHER" id="PTHR17098:SF2">
    <property type="entry name" value="NADH DEHYDROGENASE [UBIQUINONE] 1 ALPHA SUBCOMPLEX SUBUNIT 1"/>
    <property type="match status" value="1"/>
</dbReference>
<evidence type="ECO:0000313" key="16">
    <source>
        <dbReference type="EMBL" id="PWA18730.1"/>
    </source>
</evidence>
<dbReference type="STRING" id="33528.ENSGAFP00000001156"/>
<keyword evidence="12 15" id="KW-0472">Membrane</keyword>
<keyword evidence="8" id="KW-0999">Mitochondrion inner membrane</keyword>
<sequence>MWYEILPAFGLMTACMIMPGIVTTHIHKFTNGGKVKGDSDRCCCLAANICLNLCDCNCFIPVQEKRVARSPWQWHLMERDKRVSGTDQYFNSKGLENIKNFYQYNFENRTAEIKGMRLPAFTYSAMAAPSPGSRAWPKLEEDKKQREFYKHETHKEISYMIKRSEGK</sequence>
<keyword evidence="11" id="KW-0496">Mitochondrion</keyword>
<evidence type="ECO:0000256" key="5">
    <source>
        <dbReference type="ARBA" id="ARBA00022448"/>
    </source>
</evidence>
<dbReference type="InterPro" id="IPR017384">
    <property type="entry name" value="NADH_Ub_cplx-1_asu_su-1"/>
</dbReference>
<name>A0A315V5Y5_GAMAF</name>
<protein>
    <recommendedName>
        <fullName evidence="4">NADH dehydrogenase [ubiquinone] 1 alpha subcomplex subunit 1</fullName>
    </recommendedName>
    <alternativeName>
        <fullName evidence="14">Complex I-MWFE</fullName>
    </alternativeName>
    <alternativeName>
        <fullName evidence="13">NADH-ubiquinone oxidoreductase MWFE subunit</fullName>
    </alternativeName>
</protein>
<evidence type="ECO:0000256" key="9">
    <source>
        <dbReference type="ARBA" id="ARBA00022982"/>
    </source>
</evidence>